<accession>A0A9P4MEL6</accession>
<protein>
    <recommendedName>
        <fullName evidence="5">Wax synthase domain-containing protein</fullName>
    </recommendedName>
</protein>
<evidence type="ECO:0000313" key="3">
    <source>
        <dbReference type="EMBL" id="KAF2150102.1"/>
    </source>
</evidence>
<keyword evidence="1" id="KW-1133">Transmembrane helix</keyword>
<evidence type="ECO:0000256" key="1">
    <source>
        <dbReference type="SAM" id="Phobius"/>
    </source>
</evidence>
<feature type="transmembrane region" description="Helical" evidence="1">
    <location>
        <begin position="217"/>
        <end position="237"/>
    </location>
</feature>
<organism evidence="3 4">
    <name type="scientific">Myriangium duriaei CBS 260.36</name>
    <dbReference type="NCBI Taxonomy" id="1168546"/>
    <lineage>
        <taxon>Eukaryota</taxon>
        <taxon>Fungi</taxon>
        <taxon>Dikarya</taxon>
        <taxon>Ascomycota</taxon>
        <taxon>Pezizomycotina</taxon>
        <taxon>Dothideomycetes</taxon>
        <taxon>Dothideomycetidae</taxon>
        <taxon>Myriangiales</taxon>
        <taxon>Myriangiaceae</taxon>
        <taxon>Myriangium</taxon>
    </lineage>
</organism>
<dbReference type="AlphaFoldDB" id="A0A9P4MEL6"/>
<feature type="transmembrane region" description="Helical" evidence="1">
    <location>
        <begin position="331"/>
        <end position="351"/>
    </location>
</feature>
<dbReference type="OrthoDB" id="9451547at2759"/>
<dbReference type="PANTHER" id="PTHR35043:SF8">
    <property type="entry name" value="DUF4220 DOMAIN-CONTAINING PROTEIN"/>
    <property type="match status" value="1"/>
</dbReference>
<comment type="caution">
    <text evidence="3">The sequence shown here is derived from an EMBL/GenBank/DDBJ whole genome shotgun (WGS) entry which is preliminary data.</text>
</comment>
<keyword evidence="1" id="KW-0472">Membrane</keyword>
<evidence type="ECO:0000256" key="2">
    <source>
        <dbReference type="SAM" id="SignalP"/>
    </source>
</evidence>
<sequence>MTTRLLFTLSICISAVFCRSITVYVPQDTTCETRTPGPSGRLGYVPSPDGRGTLQILWGSIFALFLCSWSALFLHVPAPTDTQIRIFRRRFLLTGLVVLAPELLFAGGLNQWLSARRSVRAFRDSGEQGWTMTHAFFADSGGFVLDAPDRAPFPLNGKQLHFLVMRGYVDMPRLSRKQIEDKNKVDRMLRAVTLWQIFWFSVNIAARLAVQLPITTLELTTFAFIVCSSLTSLLGFMKPADVRTSEVIKCKYTIEHIVNTAIVEKTNFGTYKDPKVFRFTPLDFISREEWHWSILWSNWINLACLILRVDPSHAHPRGDRIMNTYTIPFKGLIYGLLLGVSYIYGSIFLLAWNHKFPSETEQLIWRICSISVLLSMMLYDLVEKFGFRWWPAIRARYLADKLWYKNLRNRFYFWEPRHPFLKRVHNFVNRALKWLRNNSPGQHKELDVPLKVAIPMYFLGAVYLLSRGTILILDFIELRSLPPEAYETVDWSSMLPHM</sequence>
<gene>
    <name evidence="3" type="ORF">K461DRAFT_260127</name>
</gene>
<feature type="chain" id="PRO_5040437388" description="Wax synthase domain-containing protein" evidence="2">
    <location>
        <begin position="19"/>
        <end position="498"/>
    </location>
</feature>
<feature type="transmembrane region" description="Helical" evidence="1">
    <location>
        <begin position="192"/>
        <end position="210"/>
    </location>
</feature>
<keyword evidence="4" id="KW-1185">Reference proteome</keyword>
<keyword evidence="1" id="KW-0812">Transmembrane</keyword>
<feature type="transmembrane region" description="Helical" evidence="1">
    <location>
        <begin position="56"/>
        <end position="78"/>
    </location>
</feature>
<dbReference type="Proteomes" id="UP000799439">
    <property type="component" value="Unassembled WGS sequence"/>
</dbReference>
<proteinExistence type="predicted"/>
<reference evidence="3" key="1">
    <citation type="journal article" date="2020" name="Stud. Mycol.">
        <title>101 Dothideomycetes genomes: a test case for predicting lifestyles and emergence of pathogens.</title>
        <authorList>
            <person name="Haridas S."/>
            <person name="Albert R."/>
            <person name="Binder M."/>
            <person name="Bloem J."/>
            <person name="Labutti K."/>
            <person name="Salamov A."/>
            <person name="Andreopoulos B."/>
            <person name="Baker S."/>
            <person name="Barry K."/>
            <person name="Bills G."/>
            <person name="Bluhm B."/>
            <person name="Cannon C."/>
            <person name="Castanera R."/>
            <person name="Culley D."/>
            <person name="Daum C."/>
            <person name="Ezra D."/>
            <person name="Gonzalez J."/>
            <person name="Henrissat B."/>
            <person name="Kuo A."/>
            <person name="Liang C."/>
            <person name="Lipzen A."/>
            <person name="Lutzoni F."/>
            <person name="Magnuson J."/>
            <person name="Mondo S."/>
            <person name="Nolan M."/>
            <person name="Ohm R."/>
            <person name="Pangilinan J."/>
            <person name="Park H.-J."/>
            <person name="Ramirez L."/>
            <person name="Alfaro M."/>
            <person name="Sun H."/>
            <person name="Tritt A."/>
            <person name="Yoshinaga Y."/>
            <person name="Zwiers L.-H."/>
            <person name="Turgeon B."/>
            <person name="Goodwin S."/>
            <person name="Spatafora J."/>
            <person name="Crous P."/>
            <person name="Grigoriev I."/>
        </authorList>
    </citation>
    <scope>NUCLEOTIDE SEQUENCE</scope>
    <source>
        <strain evidence="3">CBS 260.36</strain>
    </source>
</reference>
<feature type="transmembrane region" description="Helical" evidence="1">
    <location>
        <begin position="90"/>
        <end position="113"/>
    </location>
</feature>
<feature type="transmembrane region" description="Helical" evidence="1">
    <location>
        <begin position="363"/>
        <end position="382"/>
    </location>
</feature>
<keyword evidence="2" id="KW-0732">Signal</keyword>
<dbReference type="PANTHER" id="PTHR35043">
    <property type="entry name" value="TRANSCRIPTION FACTOR DOMAIN-CONTAINING PROTEIN"/>
    <property type="match status" value="1"/>
</dbReference>
<evidence type="ECO:0008006" key="5">
    <source>
        <dbReference type="Google" id="ProtNLM"/>
    </source>
</evidence>
<feature type="signal peptide" evidence="2">
    <location>
        <begin position="1"/>
        <end position="18"/>
    </location>
</feature>
<name>A0A9P4MEL6_9PEZI</name>
<dbReference type="EMBL" id="ML996090">
    <property type="protein sequence ID" value="KAF2150102.1"/>
    <property type="molecule type" value="Genomic_DNA"/>
</dbReference>
<evidence type="ECO:0000313" key="4">
    <source>
        <dbReference type="Proteomes" id="UP000799439"/>
    </source>
</evidence>